<sequence length="117" mass="13401">MPAPFLCFINLIHQCDTVAIIVINQFLIINRPGSVASRSRIKLQGVQRGEAVSRPISIQARRHLEGSMYCMYVRRLRYCCLFGASVCCWVIDCEPISVRIINEQSMERPLCTFHANR</sequence>
<protein>
    <submittedName>
        <fullName evidence="1">Uncharacterized protein</fullName>
    </submittedName>
</protein>
<proteinExistence type="predicted"/>
<dbReference type="Proteomes" id="UP000249829">
    <property type="component" value="Unassembled WGS sequence"/>
</dbReference>
<keyword evidence="2" id="KW-1185">Reference proteome</keyword>
<evidence type="ECO:0000313" key="1">
    <source>
        <dbReference type="EMBL" id="PYI24285.1"/>
    </source>
</evidence>
<gene>
    <name evidence="1" type="ORF">BO99DRAFT_90574</name>
</gene>
<dbReference type="EMBL" id="KZ825102">
    <property type="protein sequence ID" value="PYI24285.1"/>
    <property type="molecule type" value="Genomic_DNA"/>
</dbReference>
<reference evidence="1 2" key="1">
    <citation type="submission" date="2018-02" db="EMBL/GenBank/DDBJ databases">
        <title>The genomes of Aspergillus section Nigri reveals drivers in fungal speciation.</title>
        <authorList>
            <consortium name="DOE Joint Genome Institute"/>
            <person name="Vesth T.C."/>
            <person name="Nybo J."/>
            <person name="Theobald S."/>
            <person name="Brandl J."/>
            <person name="Frisvad J.C."/>
            <person name="Nielsen K.F."/>
            <person name="Lyhne E.K."/>
            <person name="Kogle M.E."/>
            <person name="Kuo A."/>
            <person name="Riley R."/>
            <person name="Clum A."/>
            <person name="Nolan M."/>
            <person name="Lipzen A."/>
            <person name="Salamov A."/>
            <person name="Henrissat B."/>
            <person name="Wiebenga A."/>
            <person name="De vries R.P."/>
            <person name="Grigoriev I.V."/>
            <person name="Mortensen U.H."/>
            <person name="Andersen M.R."/>
            <person name="Baker S.E."/>
        </authorList>
    </citation>
    <scope>NUCLEOTIDE SEQUENCE [LARGE SCALE GENOMIC DNA]</scope>
    <source>
        <strain evidence="1 2">CBS 115571</strain>
    </source>
</reference>
<evidence type="ECO:0000313" key="2">
    <source>
        <dbReference type="Proteomes" id="UP000249829"/>
    </source>
</evidence>
<organism evidence="1 2">
    <name type="scientific">Aspergillus violaceofuscus (strain CBS 115571)</name>
    <dbReference type="NCBI Taxonomy" id="1450538"/>
    <lineage>
        <taxon>Eukaryota</taxon>
        <taxon>Fungi</taxon>
        <taxon>Dikarya</taxon>
        <taxon>Ascomycota</taxon>
        <taxon>Pezizomycotina</taxon>
        <taxon>Eurotiomycetes</taxon>
        <taxon>Eurotiomycetidae</taxon>
        <taxon>Eurotiales</taxon>
        <taxon>Aspergillaceae</taxon>
        <taxon>Aspergillus</taxon>
    </lineage>
</organism>
<name>A0A2V5HIN7_ASPV1</name>
<dbReference type="AlphaFoldDB" id="A0A2V5HIN7"/>
<accession>A0A2V5HIN7</accession>